<organism evidence="2 3">
    <name type="scientific">Sandaracinus amylolyticus</name>
    <dbReference type="NCBI Taxonomy" id="927083"/>
    <lineage>
        <taxon>Bacteria</taxon>
        <taxon>Pseudomonadati</taxon>
        <taxon>Myxococcota</taxon>
        <taxon>Polyangia</taxon>
        <taxon>Polyangiales</taxon>
        <taxon>Sandaracinaceae</taxon>
        <taxon>Sandaracinus</taxon>
    </lineage>
</organism>
<dbReference type="Proteomes" id="UP000034883">
    <property type="component" value="Chromosome"/>
</dbReference>
<keyword evidence="3" id="KW-1185">Reference proteome</keyword>
<gene>
    <name evidence="2" type="ORF">DB32_003844</name>
</gene>
<dbReference type="EMBL" id="CP011125">
    <property type="protein sequence ID" value="AKF06695.1"/>
    <property type="molecule type" value="Genomic_DNA"/>
</dbReference>
<evidence type="ECO:0000259" key="1">
    <source>
        <dbReference type="Pfam" id="PF25535"/>
    </source>
</evidence>
<evidence type="ECO:0000313" key="2">
    <source>
        <dbReference type="EMBL" id="AKF06695.1"/>
    </source>
</evidence>
<dbReference type="InterPro" id="IPR057679">
    <property type="entry name" value="DUF7919"/>
</dbReference>
<dbReference type="Pfam" id="PF25535">
    <property type="entry name" value="DUF7919"/>
    <property type="match status" value="1"/>
</dbReference>
<dbReference type="KEGG" id="samy:DB32_003844"/>
<name>A0A0F6YIH7_9BACT</name>
<proteinExistence type="predicted"/>
<protein>
    <recommendedName>
        <fullName evidence="1">DUF7919 domain-containing protein</fullName>
    </recommendedName>
</protein>
<accession>A0A0F6YIH7</accession>
<dbReference type="AlphaFoldDB" id="A0A0F6YIH7"/>
<reference evidence="2 3" key="1">
    <citation type="submission" date="2015-03" db="EMBL/GenBank/DDBJ databases">
        <title>Genome assembly of Sandaracinus amylolyticus DSM 53668.</title>
        <authorList>
            <person name="Sharma G."/>
            <person name="Subramanian S."/>
        </authorList>
    </citation>
    <scope>NUCLEOTIDE SEQUENCE [LARGE SCALE GENOMIC DNA]</scope>
    <source>
        <strain evidence="2 3">DSM 53668</strain>
    </source>
</reference>
<evidence type="ECO:0000313" key="3">
    <source>
        <dbReference type="Proteomes" id="UP000034883"/>
    </source>
</evidence>
<sequence length="122" mass="13821">MIVNSTRGLHDCELCARPENTFFKRDAGLLLGSGEIRVFSPEGDVFAAPNLIYHYVNDHKYRPPLQFIRAVAEGPVPFSDEYSRLLDAMGLIWRENPLREGGLRPFKLVQTADGIKKVFVDE</sequence>
<feature type="domain" description="DUF7919" evidence="1">
    <location>
        <begin position="3"/>
        <end position="71"/>
    </location>
</feature>